<accession>A0A6G1K167</accession>
<evidence type="ECO:0000313" key="3">
    <source>
        <dbReference type="Proteomes" id="UP000799428"/>
    </source>
</evidence>
<keyword evidence="3" id="KW-1185">Reference proteome</keyword>
<evidence type="ECO:0000256" key="1">
    <source>
        <dbReference type="SAM" id="MobiDB-lite"/>
    </source>
</evidence>
<dbReference type="EMBL" id="MU005775">
    <property type="protein sequence ID" value="KAF2706609.1"/>
    <property type="molecule type" value="Genomic_DNA"/>
</dbReference>
<feature type="region of interest" description="Disordered" evidence="1">
    <location>
        <begin position="140"/>
        <end position="198"/>
    </location>
</feature>
<dbReference type="AlphaFoldDB" id="A0A6G1K167"/>
<gene>
    <name evidence="2" type="ORF">K504DRAFT_470687</name>
</gene>
<dbReference type="InterPro" id="IPR007175">
    <property type="entry name" value="Rpr2/Snm1/Rpp21"/>
</dbReference>
<dbReference type="PANTHER" id="PTHR14742">
    <property type="entry name" value="RIBONUCLEASE P SUBUNIT P21"/>
    <property type="match status" value="1"/>
</dbReference>
<dbReference type="GO" id="GO:0005655">
    <property type="term" value="C:nucleolar ribonuclease P complex"/>
    <property type="evidence" value="ECO:0007669"/>
    <property type="project" value="TreeGrafter"/>
</dbReference>
<proteinExistence type="predicted"/>
<dbReference type="Gene3D" id="6.20.50.20">
    <property type="match status" value="1"/>
</dbReference>
<reference evidence="2" key="1">
    <citation type="journal article" date="2020" name="Stud. Mycol.">
        <title>101 Dothideomycetes genomes: a test case for predicting lifestyles and emergence of pathogens.</title>
        <authorList>
            <person name="Haridas S."/>
            <person name="Albert R."/>
            <person name="Binder M."/>
            <person name="Bloem J."/>
            <person name="Labutti K."/>
            <person name="Salamov A."/>
            <person name="Andreopoulos B."/>
            <person name="Baker S."/>
            <person name="Barry K."/>
            <person name="Bills G."/>
            <person name="Bluhm B."/>
            <person name="Cannon C."/>
            <person name="Castanera R."/>
            <person name="Culley D."/>
            <person name="Daum C."/>
            <person name="Ezra D."/>
            <person name="Gonzalez J."/>
            <person name="Henrissat B."/>
            <person name="Kuo A."/>
            <person name="Liang C."/>
            <person name="Lipzen A."/>
            <person name="Lutzoni F."/>
            <person name="Magnuson J."/>
            <person name="Mondo S."/>
            <person name="Nolan M."/>
            <person name="Ohm R."/>
            <person name="Pangilinan J."/>
            <person name="Park H.-J."/>
            <person name="Ramirez L."/>
            <person name="Alfaro M."/>
            <person name="Sun H."/>
            <person name="Tritt A."/>
            <person name="Yoshinaga Y."/>
            <person name="Zwiers L.-H."/>
            <person name="Turgeon B."/>
            <person name="Goodwin S."/>
            <person name="Spatafora J."/>
            <person name="Crous P."/>
            <person name="Grigoriev I."/>
        </authorList>
    </citation>
    <scope>NUCLEOTIDE SEQUENCE</scope>
    <source>
        <strain evidence="2">CBS 279.74</strain>
    </source>
</reference>
<evidence type="ECO:0000313" key="2">
    <source>
        <dbReference type="EMBL" id="KAF2706609.1"/>
    </source>
</evidence>
<protein>
    <recommendedName>
        <fullName evidence="4">Rpr2-domain-containing protein</fullName>
    </recommendedName>
</protein>
<dbReference type="Pfam" id="PF04032">
    <property type="entry name" value="Rpr2"/>
    <property type="match status" value="1"/>
</dbReference>
<dbReference type="PANTHER" id="PTHR14742:SF3">
    <property type="entry name" value="RIBONUCLEASE MRP PROTEIN SUBUNIT SNM1"/>
    <property type="match status" value="1"/>
</dbReference>
<sequence>MAKVDLLQSRLDFLREAAHLLAIPSPTTSATLGTARDRLFEEHDADLDAPKKEWNALRREVCGACGNLMIPGRTCEVAYHVRSKVIGKKANKDTSKPASTSERPEKDVVYSCLRCNRTTIQPLPPRPSRHAKQLTRANDMGSHMGASNVHAKSTETKAANASSKQRKKTRKGGLQALLDKSKTQTSGSLGLDLMDFMQ</sequence>
<evidence type="ECO:0008006" key="4">
    <source>
        <dbReference type="Google" id="ProtNLM"/>
    </source>
</evidence>
<organism evidence="2 3">
    <name type="scientific">Pleomassaria siparia CBS 279.74</name>
    <dbReference type="NCBI Taxonomy" id="1314801"/>
    <lineage>
        <taxon>Eukaryota</taxon>
        <taxon>Fungi</taxon>
        <taxon>Dikarya</taxon>
        <taxon>Ascomycota</taxon>
        <taxon>Pezizomycotina</taxon>
        <taxon>Dothideomycetes</taxon>
        <taxon>Pleosporomycetidae</taxon>
        <taxon>Pleosporales</taxon>
        <taxon>Pleomassariaceae</taxon>
        <taxon>Pleomassaria</taxon>
    </lineage>
</organism>
<dbReference type="GO" id="GO:0008033">
    <property type="term" value="P:tRNA processing"/>
    <property type="evidence" value="ECO:0007669"/>
    <property type="project" value="TreeGrafter"/>
</dbReference>
<name>A0A6G1K167_9PLEO</name>
<dbReference type="Proteomes" id="UP000799428">
    <property type="component" value="Unassembled WGS sequence"/>
</dbReference>
<dbReference type="OrthoDB" id="438080at2759"/>